<evidence type="ECO:0000313" key="8">
    <source>
        <dbReference type="Proteomes" id="UP000280296"/>
    </source>
</evidence>
<accession>A0A432MG91</accession>
<dbReference type="InterPro" id="IPR000834">
    <property type="entry name" value="Peptidase_M14"/>
</dbReference>
<name>A0A432MG91_9BACT</name>
<dbReference type="Pfam" id="PF00246">
    <property type="entry name" value="Peptidase_M14"/>
    <property type="match status" value="1"/>
</dbReference>
<evidence type="ECO:0000259" key="6">
    <source>
        <dbReference type="PROSITE" id="PS52035"/>
    </source>
</evidence>
<dbReference type="SUPFAM" id="SSF53187">
    <property type="entry name" value="Zn-dependent exopeptidases"/>
    <property type="match status" value="1"/>
</dbReference>
<dbReference type="SUPFAM" id="SSF53474">
    <property type="entry name" value="alpha/beta-Hydrolases"/>
    <property type="match status" value="1"/>
</dbReference>
<dbReference type="OrthoDB" id="108903at2"/>
<dbReference type="GO" id="GO:0008270">
    <property type="term" value="F:zinc ion binding"/>
    <property type="evidence" value="ECO:0007669"/>
    <property type="project" value="InterPro"/>
</dbReference>
<reference evidence="7 8" key="2">
    <citation type="submission" date="2019-01" db="EMBL/GenBank/DDBJ databases">
        <title>Tautonia sociabilis, a novel thermotolerant planctomycete of Isosphaeraceae family, isolated from a 4000 m deep subterranean habitat.</title>
        <authorList>
            <person name="Kovaleva O.L."/>
            <person name="Elcheninov A.G."/>
            <person name="Van Heerden E."/>
            <person name="Toshchakov S.V."/>
            <person name="Novikov A."/>
            <person name="Bonch-Osmolovskaya E.A."/>
            <person name="Kublanov I.V."/>
        </authorList>
    </citation>
    <scope>NUCLEOTIDE SEQUENCE [LARGE SCALE GENOMIC DNA]</scope>
    <source>
        <strain evidence="7 8">GM2012</strain>
    </source>
</reference>
<feature type="region of interest" description="Disordered" evidence="4">
    <location>
        <begin position="1236"/>
        <end position="1257"/>
    </location>
</feature>
<evidence type="ECO:0000313" key="7">
    <source>
        <dbReference type="EMBL" id="RUL85556.1"/>
    </source>
</evidence>
<dbReference type="InterPro" id="IPR029058">
    <property type="entry name" value="AB_hydrolase_fold"/>
</dbReference>
<evidence type="ECO:0000256" key="3">
    <source>
        <dbReference type="PROSITE-ProRule" id="PRU01379"/>
    </source>
</evidence>
<dbReference type="SUPFAM" id="SSF82171">
    <property type="entry name" value="DPP6 N-terminal domain-like"/>
    <property type="match status" value="1"/>
</dbReference>
<keyword evidence="2" id="KW-0378">Hydrolase</keyword>
<feature type="active site" description="Proton donor/acceptor" evidence="3">
    <location>
        <position position="290"/>
    </location>
</feature>
<keyword evidence="1" id="KW-0645">Protease</keyword>
<dbReference type="RefSeq" id="WP_126726932.1">
    <property type="nucleotide sequence ID" value="NZ_RYZH01000039.1"/>
</dbReference>
<protein>
    <recommendedName>
        <fullName evidence="6">Peptidase M14 domain-containing protein</fullName>
    </recommendedName>
</protein>
<dbReference type="GO" id="GO:0008239">
    <property type="term" value="F:dipeptidyl-peptidase activity"/>
    <property type="evidence" value="ECO:0007669"/>
    <property type="project" value="TreeGrafter"/>
</dbReference>
<keyword evidence="5" id="KW-0732">Signal</keyword>
<dbReference type="PROSITE" id="PS52035">
    <property type="entry name" value="PEPTIDASE_M14"/>
    <property type="match status" value="1"/>
</dbReference>
<feature type="region of interest" description="Disordered" evidence="4">
    <location>
        <begin position="144"/>
        <end position="164"/>
    </location>
</feature>
<reference evidence="7 8" key="1">
    <citation type="submission" date="2018-12" db="EMBL/GenBank/DDBJ databases">
        <authorList>
            <person name="Toschakov S.V."/>
        </authorList>
    </citation>
    <scope>NUCLEOTIDE SEQUENCE [LARGE SCALE GENOMIC DNA]</scope>
    <source>
        <strain evidence="7 8">GM2012</strain>
    </source>
</reference>
<dbReference type="InterPro" id="IPR050278">
    <property type="entry name" value="Serine_Prot_S9B/DPPIV"/>
</dbReference>
<feature type="chain" id="PRO_5019077681" description="Peptidase M14 domain-containing protein" evidence="5">
    <location>
        <begin position="21"/>
        <end position="1257"/>
    </location>
</feature>
<dbReference type="Pfam" id="PF00326">
    <property type="entry name" value="Peptidase_S9"/>
    <property type="match status" value="1"/>
</dbReference>
<gene>
    <name evidence="7" type="ORF">TsocGM_18430</name>
</gene>
<dbReference type="Gene3D" id="3.40.50.1820">
    <property type="entry name" value="alpha/beta hydrolase"/>
    <property type="match status" value="1"/>
</dbReference>
<dbReference type="GO" id="GO:0004252">
    <property type="term" value="F:serine-type endopeptidase activity"/>
    <property type="evidence" value="ECO:0007669"/>
    <property type="project" value="InterPro"/>
</dbReference>
<dbReference type="Gene3D" id="2.140.10.30">
    <property type="entry name" value="Dipeptidylpeptidase IV, N-terminal domain"/>
    <property type="match status" value="1"/>
</dbReference>
<evidence type="ECO:0000256" key="4">
    <source>
        <dbReference type="SAM" id="MobiDB-lite"/>
    </source>
</evidence>
<evidence type="ECO:0000256" key="2">
    <source>
        <dbReference type="ARBA" id="ARBA00022801"/>
    </source>
</evidence>
<dbReference type="GO" id="GO:0004181">
    <property type="term" value="F:metallocarboxypeptidase activity"/>
    <property type="evidence" value="ECO:0007669"/>
    <property type="project" value="InterPro"/>
</dbReference>
<organism evidence="7 8">
    <name type="scientific">Tautonia sociabilis</name>
    <dbReference type="NCBI Taxonomy" id="2080755"/>
    <lineage>
        <taxon>Bacteria</taxon>
        <taxon>Pseudomonadati</taxon>
        <taxon>Planctomycetota</taxon>
        <taxon>Planctomycetia</taxon>
        <taxon>Isosphaerales</taxon>
        <taxon>Isosphaeraceae</taxon>
        <taxon>Tautonia</taxon>
    </lineage>
</organism>
<comment type="caution">
    <text evidence="7">The sequence shown here is derived from an EMBL/GenBank/DDBJ whole genome shotgun (WGS) entry which is preliminary data.</text>
</comment>
<feature type="signal peptide" evidence="5">
    <location>
        <begin position="1"/>
        <end position="20"/>
    </location>
</feature>
<dbReference type="InterPro" id="IPR002471">
    <property type="entry name" value="Pept_S9_AS"/>
</dbReference>
<dbReference type="PANTHER" id="PTHR11731">
    <property type="entry name" value="PROTEASE FAMILY S9B,C DIPEPTIDYL-PEPTIDASE IV-RELATED"/>
    <property type="match status" value="1"/>
</dbReference>
<dbReference type="InterPro" id="IPR001375">
    <property type="entry name" value="Peptidase_S9_cat"/>
</dbReference>
<dbReference type="PROSITE" id="PS00708">
    <property type="entry name" value="PRO_ENDOPEP_SER"/>
    <property type="match status" value="1"/>
</dbReference>
<evidence type="ECO:0000256" key="5">
    <source>
        <dbReference type="SAM" id="SignalP"/>
    </source>
</evidence>
<feature type="domain" description="Peptidase M14" evidence="6">
    <location>
        <begin position="35"/>
        <end position="315"/>
    </location>
</feature>
<comment type="similarity">
    <text evidence="3">Belongs to the peptidase M14 family.</text>
</comment>
<dbReference type="EMBL" id="RYZH01000039">
    <property type="protein sequence ID" value="RUL85556.1"/>
    <property type="molecule type" value="Genomic_DNA"/>
</dbReference>
<dbReference type="GO" id="GO:0006508">
    <property type="term" value="P:proteolysis"/>
    <property type="evidence" value="ECO:0007669"/>
    <property type="project" value="UniProtKB-KW"/>
</dbReference>
<dbReference type="AlphaFoldDB" id="A0A432MG91"/>
<dbReference type="CDD" id="cd06241">
    <property type="entry name" value="M14-like"/>
    <property type="match status" value="1"/>
</dbReference>
<dbReference type="PANTHER" id="PTHR11731:SF193">
    <property type="entry name" value="DIPEPTIDYL PEPTIDASE 9"/>
    <property type="match status" value="1"/>
</dbReference>
<sequence length="1257" mass="138454">MRTRLLTVAALLGLAWPTLARDDLRTVAERSGFKATARYDEVVDLCRRLDERSDRVRMASLGTTVEGRSIPLLIVADPPVETAEEAKASGKLVVLAIGSIHGGEVCGKEALLMLVRELTDAPGHPLLEDVVLCVAPLYNADGAERFSPDNRPGQNGPERGMGERANAQGLDLNRDFIALRAPETRGLVRFLVEWDPHLFIDTHTTNGSAHRYLITFDGPKNPATHPDVLAFSRDRFLPAVADAFHRSTGEHAFVYGNFEDGHSKWTTYPAHPRFGTTYAGLRNRLSLLSEAYAYAPFEDRVRGTLAFVRSALEVAADRKEEIRTLLDRAASETVASAGAEVPIRSEARPFDEPVTVLGFEETTGARPSESVAAGVPKDYTVSLVQRFEPTLAVTRPFAYVLPPGCDEAVATIARHGIALERVREDVELRAEVYRIDKVRRRRGGYVGPETVEVEASPRVESYRVAAGSVLVRSAQPMGTLASYLLEPGSDDNLLTYGLLAADVEAGADFPVVRLSGEVSILSSPIPSIYELSDEKKPITFEVLRGPDRPDFSGDPASVRWLDADHYLQTRDGRLMKVEASTGSAEPFLDPEPIAEALAELPTISAEAAGTLARRALARPNPDQPGALVEHGEDLYFVAWDGSKAVRLTSAPGEEELAELSPDGRFVAFVRENDLYVVDLETATERALTTGGTDLVRNGKAVWVYFEELFGRSWKAFWWSPDGEHLAFLRLDDRPLDVHTVLDDTGPRRVVEETPYPFAGDPNPSVALGIVPSSGGPVAFADLSGYLEGSFLISHVGWFPDGKAALCSVQDRTQTWLDVLRVPTAGGTPTKLFRDQTEAWIESPGDPTFLPDGSFLWPSERDGWRHLYLYTADGEKITQLTMGEWEVRSVEHLDPEARAVYITGTLDSPIAEHLYRVSIDDLCVDRLTKEPGHHSVRLAPDGRHFVDSWSSVTMPTKVALRSTDDGSLVRMIDDNPMPDLDRYRFGPRTLVQIETPDGFSLEGELILPPDLDESRMYPVWFQTYGGPHSPTIRDTWAGARAQDQALASEGVIVFRADPRSASGKGAVSAWTAYKRLGVTELTDIETAIDWLKQRPYVDPDRIGMTGHSYGGFMTAFALSHSDRFSCGIAGAPVTDWRNYDTIYTERYMLTPQENPEGYRETSVVEAAANLHGRLLIVHGAKDDNVSLRNTYQLIHGLQQAGKPFELMVYPEARHGIFSEHYSDLRLEFIRRALGVGPKDRSTEAEADASEPEAVGADR</sequence>
<keyword evidence="8" id="KW-1185">Reference proteome</keyword>
<dbReference type="Proteomes" id="UP000280296">
    <property type="component" value="Unassembled WGS sequence"/>
</dbReference>
<dbReference type="SMART" id="SM00631">
    <property type="entry name" value="Zn_pept"/>
    <property type="match status" value="1"/>
</dbReference>
<dbReference type="Gene3D" id="3.40.630.10">
    <property type="entry name" value="Zn peptidases"/>
    <property type="match status" value="1"/>
</dbReference>
<dbReference type="InterPro" id="IPR002469">
    <property type="entry name" value="Peptidase_S9B_N"/>
</dbReference>
<proteinExistence type="inferred from homology"/>
<dbReference type="Pfam" id="PF00930">
    <property type="entry name" value="DPPIV_N"/>
    <property type="match status" value="1"/>
</dbReference>
<evidence type="ECO:0000256" key="1">
    <source>
        <dbReference type="ARBA" id="ARBA00022670"/>
    </source>
</evidence>